<dbReference type="HOGENOM" id="CLU_1711227_0_0_14"/>
<keyword evidence="1" id="KW-0472">Membrane</keyword>
<keyword evidence="3" id="KW-1185">Reference proteome</keyword>
<organism evidence="2 3">
    <name type="scientific">Malacoplasma penetrans (strain HF-2)</name>
    <name type="common">Mycoplasma penetrans</name>
    <dbReference type="NCBI Taxonomy" id="272633"/>
    <lineage>
        <taxon>Bacteria</taxon>
        <taxon>Bacillati</taxon>
        <taxon>Mycoplasmatota</taxon>
        <taxon>Mycoplasmoidales</taxon>
        <taxon>Mycoplasmoidaceae</taxon>
        <taxon>Malacoplasma</taxon>
    </lineage>
</organism>
<feature type="transmembrane region" description="Helical" evidence="1">
    <location>
        <begin position="117"/>
        <end position="139"/>
    </location>
</feature>
<evidence type="ECO:0000313" key="3">
    <source>
        <dbReference type="Proteomes" id="UP000002522"/>
    </source>
</evidence>
<keyword evidence="1" id="KW-1133">Transmembrane helix</keyword>
<dbReference type="RefSeq" id="WP_011077066.1">
    <property type="nucleotide sequence ID" value="NC_004432.1"/>
</dbReference>
<dbReference type="STRING" id="272633.gene:10731341"/>
<gene>
    <name evidence="2" type="ordered locus">MYPE2400</name>
</gene>
<keyword evidence="1" id="KW-0812">Transmembrane</keyword>
<dbReference type="EMBL" id="BA000026">
    <property type="protein sequence ID" value="BAC44030.1"/>
    <property type="molecule type" value="Genomic_DNA"/>
</dbReference>
<accession>Q8EWG6</accession>
<reference evidence="2 3" key="1">
    <citation type="journal article" date="2002" name="Nucleic Acids Res.">
        <title>The complete genomic sequence of Mycoplasma penetrans, an intracellular bacterial pathogen in humans.</title>
        <authorList>
            <person name="Sasaki Y."/>
            <person name="Ishikawa J."/>
            <person name="Yamashita A."/>
            <person name="Oshima K."/>
            <person name="Kenri T."/>
            <person name="Furuya K."/>
            <person name="Yoshino C."/>
            <person name="Horino A."/>
            <person name="Shiba T."/>
            <person name="Sasaki T."/>
            <person name="Hattori M."/>
        </authorList>
    </citation>
    <scope>NUCLEOTIDE SEQUENCE [LARGE SCALE GENOMIC DNA]</scope>
    <source>
        <strain evidence="2 3">HF-2</strain>
    </source>
</reference>
<proteinExistence type="predicted"/>
<feature type="transmembrane region" description="Helical" evidence="1">
    <location>
        <begin position="68"/>
        <end position="96"/>
    </location>
</feature>
<dbReference type="InParanoid" id="Q8EWG6"/>
<dbReference type="Proteomes" id="UP000002522">
    <property type="component" value="Chromosome"/>
</dbReference>
<sequence length="153" mass="17437">MAHTWWTTIITNQEEYYNIFWKIKKTAKSILWLYLVFFIAFFIMLLSYVFIMVPIISNPEEASLKSSVLIGIALIAISSLLLMGIGIAIFVLEIMLTVRVSGAEGKHPEFRNTSTHTVLLIIGIILFWPCVVIDCFILNSKCNRVLENSTYLA</sequence>
<feature type="transmembrane region" description="Helical" evidence="1">
    <location>
        <begin position="31"/>
        <end position="56"/>
    </location>
</feature>
<dbReference type="Pfam" id="PF07666">
    <property type="entry name" value="MpPF26"/>
    <property type="match status" value="1"/>
</dbReference>
<name>Q8EWG6_MALP2</name>
<dbReference type="KEGG" id="mpe:MYPE2400"/>
<dbReference type="NCBIfam" id="NF040944">
    <property type="entry name" value="MYPE2350_fam"/>
    <property type="match status" value="1"/>
</dbReference>
<evidence type="ECO:0000313" key="2">
    <source>
        <dbReference type="EMBL" id="BAC44030.1"/>
    </source>
</evidence>
<dbReference type="InterPro" id="IPR011655">
    <property type="entry name" value="MpPF26"/>
</dbReference>
<dbReference type="AlphaFoldDB" id="Q8EWG6"/>
<evidence type="ECO:0000256" key="1">
    <source>
        <dbReference type="SAM" id="Phobius"/>
    </source>
</evidence>
<protein>
    <submittedName>
        <fullName evidence="2">Predicted integral membrane protein</fullName>
    </submittedName>
</protein>